<dbReference type="PANTHER" id="PTHR23522">
    <property type="entry name" value="BLL5896 PROTEIN"/>
    <property type="match status" value="1"/>
</dbReference>
<evidence type="ECO:0000256" key="2">
    <source>
        <dbReference type="ARBA" id="ARBA00022448"/>
    </source>
</evidence>
<dbReference type="PIRSF" id="PIRSF004925">
    <property type="entry name" value="HcaT"/>
    <property type="match status" value="1"/>
</dbReference>
<dbReference type="Proteomes" id="UP001084197">
    <property type="component" value="Unassembled WGS sequence"/>
</dbReference>
<organism evidence="10 11">
    <name type="scientific">Natronobacillus azotifigens</name>
    <dbReference type="NCBI Taxonomy" id="472978"/>
    <lineage>
        <taxon>Bacteria</taxon>
        <taxon>Bacillati</taxon>
        <taxon>Bacillota</taxon>
        <taxon>Bacilli</taxon>
        <taxon>Bacillales</taxon>
        <taxon>Bacillaceae</taxon>
        <taxon>Natronobacillus</taxon>
    </lineage>
</organism>
<dbReference type="InterPro" id="IPR020846">
    <property type="entry name" value="MFS_dom"/>
</dbReference>
<evidence type="ECO:0000256" key="8">
    <source>
        <dbReference type="SAM" id="Phobius"/>
    </source>
</evidence>
<keyword evidence="2" id="KW-0813">Transport</keyword>
<evidence type="ECO:0000256" key="4">
    <source>
        <dbReference type="ARBA" id="ARBA00022519"/>
    </source>
</evidence>
<protein>
    <submittedName>
        <fullName evidence="10">MFS transporter</fullName>
    </submittedName>
</protein>
<dbReference type="InterPro" id="IPR024989">
    <property type="entry name" value="MFS_assoc_dom"/>
</dbReference>
<keyword evidence="4" id="KW-0997">Cell inner membrane</keyword>
<dbReference type="RefSeq" id="WP_268779212.1">
    <property type="nucleotide sequence ID" value="NZ_JAPRAT010000006.1"/>
</dbReference>
<gene>
    <name evidence="10" type="ORF">OWO01_04375</name>
</gene>
<evidence type="ECO:0000259" key="9">
    <source>
        <dbReference type="PROSITE" id="PS50850"/>
    </source>
</evidence>
<evidence type="ECO:0000256" key="6">
    <source>
        <dbReference type="ARBA" id="ARBA00022989"/>
    </source>
</evidence>
<dbReference type="SUPFAM" id="SSF103473">
    <property type="entry name" value="MFS general substrate transporter"/>
    <property type="match status" value="1"/>
</dbReference>
<dbReference type="InterPro" id="IPR036259">
    <property type="entry name" value="MFS_trans_sf"/>
</dbReference>
<feature type="transmembrane region" description="Helical" evidence="8">
    <location>
        <begin position="238"/>
        <end position="258"/>
    </location>
</feature>
<comment type="caution">
    <text evidence="10">The sequence shown here is derived from an EMBL/GenBank/DDBJ whole genome shotgun (WGS) entry which is preliminary data.</text>
</comment>
<evidence type="ECO:0000256" key="3">
    <source>
        <dbReference type="ARBA" id="ARBA00022475"/>
    </source>
</evidence>
<evidence type="ECO:0000256" key="7">
    <source>
        <dbReference type="ARBA" id="ARBA00023136"/>
    </source>
</evidence>
<dbReference type="GO" id="GO:0005886">
    <property type="term" value="C:plasma membrane"/>
    <property type="evidence" value="ECO:0007669"/>
    <property type="project" value="UniProtKB-SubCell"/>
</dbReference>
<dbReference type="GO" id="GO:0015528">
    <property type="term" value="F:lactose:proton symporter activity"/>
    <property type="evidence" value="ECO:0007669"/>
    <property type="project" value="TreeGrafter"/>
</dbReference>
<feature type="transmembrane region" description="Helical" evidence="8">
    <location>
        <begin position="326"/>
        <end position="345"/>
    </location>
</feature>
<feature type="transmembrane region" description="Helical" evidence="8">
    <location>
        <begin position="265"/>
        <end position="285"/>
    </location>
</feature>
<dbReference type="InterPro" id="IPR026032">
    <property type="entry name" value="HcaT-like"/>
</dbReference>
<evidence type="ECO:0000313" key="11">
    <source>
        <dbReference type="Proteomes" id="UP001084197"/>
    </source>
</evidence>
<keyword evidence="3" id="KW-1003">Cell membrane</keyword>
<dbReference type="PANTHER" id="PTHR23522:SF10">
    <property type="entry name" value="3-PHENYLPROPIONIC ACID TRANSPORTER-RELATED"/>
    <property type="match status" value="1"/>
</dbReference>
<feature type="transmembrane region" description="Helical" evidence="8">
    <location>
        <begin position="161"/>
        <end position="179"/>
    </location>
</feature>
<name>A0A9J6RAU4_9BACI</name>
<evidence type="ECO:0000256" key="5">
    <source>
        <dbReference type="ARBA" id="ARBA00022692"/>
    </source>
</evidence>
<dbReference type="GO" id="GO:0030395">
    <property type="term" value="F:lactose binding"/>
    <property type="evidence" value="ECO:0007669"/>
    <property type="project" value="TreeGrafter"/>
</dbReference>
<feature type="transmembrane region" description="Helical" evidence="8">
    <location>
        <begin position="97"/>
        <end position="115"/>
    </location>
</feature>
<evidence type="ECO:0000256" key="1">
    <source>
        <dbReference type="ARBA" id="ARBA00004429"/>
    </source>
</evidence>
<feature type="transmembrane region" description="Helical" evidence="8">
    <location>
        <begin position="12"/>
        <end position="30"/>
    </location>
</feature>
<sequence>MTKKGSLVPLKMLLFSFHGANTMVVSFLPLLLTYRGLSGREIGWVLAIGPAVSIFAKPFWGYMSDKFQTVRRIIILCTIGLMISSAIFFQLTTISLILGFAFIFYFFATPIGSLADSLSHRRAEAIGVSFGSIRTWGSLGFAINSLLVGTLMDLIGIQHLVIPYLFMVGMLLIISFRLVDVQVDVPPIQFGDLKKLIKNRPLIIFLLLLLLVTITHRMNDSFVSLFIGQLGGHDTLVGWAWFMGVASEAAVFATGGYWFRKYHPLVFMISAGLLYSIRWFLYAWIDAPLLIVIFQVMHGLSFGVFYSAAFEYVARLIPRELQSTGHLVFMTVFFGISGIIGSLSGGMLMENFGGNTMYFIMGCMTIAGSILIAFYHTVTMKKL</sequence>
<keyword evidence="11" id="KW-1185">Reference proteome</keyword>
<feature type="transmembrane region" description="Helical" evidence="8">
    <location>
        <begin position="73"/>
        <end position="91"/>
    </location>
</feature>
<proteinExistence type="predicted"/>
<keyword evidence="5 8" id="KW-0812">Transmembrane</keyword>
<feature type="transmembrane region" description="Helical" evidence="8">
    <location>
        <begin position="357"/>
        <end position="378"/>
    </location>
</feature>
<reference evidence="10" key="1">
    <citation type="submission" date="2022-11" db="EMBL/GenBank/DDBJ databases">
        <title>WGS of Natronobacillus azotifigens 24KS-1, an anaerobic diazotrophic haloalkaliphile from soda-rich habitats.</title>
        <authorList>
            <person name="Sorokin D.Y."/>
            <person name="Merkel A.Y."/>
        </authorList>
    </citation>
    <scope>NUCLEOTIDE SEQUENCE</scope>
    <source>
        <strain evidence="10">24KS-1</strain>
    </source>
</reference>
<accession>A0A9J6RAU4</accession>
<feature type="domain" description="Major facilitator superfamily (MFS) profile" evidence="9">
    <location>
        <begin position="287"/>
        <end position="383"/>
    </location>
</feature>
<feature type="transmembrane region" description="Helical" evidence="8">
    <location>
        <begin position="136"/>
        <end position="155"/>
    </location>
</feature>
<evidence type="ECO:0000313" key="10">
    <source>
        <dbReference type="EMBL" id="MCZ0702443.1"/>
    </source>
</evidence>
<keyword evidence="6 8" id="KW-1133">Transmembrane helix</keyword>
<keyword evidence="7 8" id="KW-0472">Membrane</keyword>
<feature type="transmembrane region" description="Helical" evidence="8">
    <location>
        <begin position="291"/>
        <end position="314"/>
    </location>
</feature>
<dbReference type="Gene3D" id="1.20.1250.20">
    <property type="entry name" value="MFS general substrate transporter like domains"/>
    <property type="match status" value="2"/>
</dbReference>
<dbReference type="AlphaFoldDB" id="A0A9J6RAU4"/>
<comment type="subcellular location">
    <subcellularLocation>
        <location evidence="1">Cell inner membrane</location>
        <topology evidence="1">Multi-pass membrane protein</topology>
    </subcellularLocation>
</comment>
<dbReference type="PROSITE" id="PS50850">
    <property type="entry name" value="MFS"/>
    <property type="match status" value="1"/>
</dbReference>
<feature type="transmembrane region" description="Helical" evidence="8">
    <location>
        <begin position="200"/>
        <end position="218"/>
    </location>
</feature>
<feature type="transmembrane region" description="Helical" evidence="8">
    <location>
        <begin position="42"/>
        <end position="61"/>
    </location>
</feature>
<dbReference type="EMBL" id="JAPRAT010000006">
    <property type="protein sequence ID" value="MCZ0702443.1"/>
    <property type="molecule type" value="Genomic_DNA"/>
</dbReference>
<dbReference type="Pfam" id="PF12832">
    <property type="entry name" value="MFS_1_like"/>
    <property type="match status" value="1"/>
</dbReference>